<feature type="compositionally biased region" description="Basic and acidic residues" evidence="2">
    <location>
        <begin position="141"/>
        <end position="150"/>
    </location>
</feature>
<dbReference type="Pfam" id="PF06047">
    <property type="entry name" value="Nkap_C"/>
    <property type="match status" value="1"/>
</dbReference>
<feature type="compositionally biased region" description="Basic residues" evidence="2">
    <location>
        <begin position="131"/>
        <end position="140"/>
    </location>
</feature>
<feature type="region of interest" description="Disordered" evidence="2">
    <location>
        <begin position="1"/>
        <end position="275"/>
    </location>
</feature>
<feature type="domain" description="NF-kappa-B-activating protein C-terminal" evidence="3">
    <location>
        <begin position="312"/>
        <end position="402"/>
    </location>
</feature>
<dbReference type="InterPro" id="IPR009269">
    <property type="entry name" value="NKAP_C"/>
</dbReference>
<accession>A0A9P6W5W7</accession>
<comment type="caution">
    <text evidence="4">The sequence shown here is derived from an EMBL/GenBank/DDBJ whole genome shotgun (WGS) entry which is preliminary data.</text>
</comment>
<evidence type="ECO:0000256" key="2">
    <source>
        <dbReference type="SAM" id="MobiDB-lite"/>
    </source>
</evidence>
<dbReference type="AlphaFoldDB" id="A0A9P6W5W7"/>
<gene>
    <name evidence="4" type="ORF">C6P46_002404</name>
</gene>
<feature type="compositionally biased region" description="Basic residues" evidence="2">
    <location>
        <begin position="154"/>
        <end position="173"/>
    </location>
</feature>
<evidence type="ECO:0000313" key="4">
    <source>
        <dbReference type="EMBL" id="KAG0663508.1"/>
    </source>
</evidence>
<feature type="compositionally biased region" description="Low complexity" evidence="2">
    <location>
        <begin position="99"/>
        <end position="111"/>
    </location>
</feature>
<dbReference type="GO" id="GO:0003682">
    <property type="term" value="F:chromatin binding"/>
    <property type="evidence" value="ECO:0007669"/>
    <property type="project" value="InterPro"/>
</dbReference>
<proteinExistence type="inferred from homology"/>
<dbReference type="PANTHER" id="PTHR13087:SF0">
    <property type="entry name" value="NFKB ACTIVATING PROTEIN LIKE"/>
    <property type="match status" value="1"/>
</dbReference>
<reference evidence="4 5" key="1">
    <citation type="submission" date="2020-11" db="EMBL/GenBank/DDBJ databases">
        <title>Kefir isolates.</title>
        <authorList>
            <person name="Marcisauskas S."/>
            <person name="Kim Y."/>
            <person name="Blasche S."/>
        </authorList>
    </citation>
    <scope>NUCLEOTIDE SEQUENCE [LARGE SCALE GENOMIC DNA]</scope>
    <source>
        <strain evidence="4 5">KR</strain>
    </source>
</reference>
<dbReference type="InterPro" id="IPR040466">
    <property type="entry name" value="NKAP"/>
</dbReference>
<protein>
    <recommendedName>
        <fullName evidence="3">NF-kappa-B-activating protein C-terminal domain-containing protein</fullName>
    </recommendedName>
</protein>
<dbReference type="GO" id="GO:0005634">
    <property type="term" value="C:nucleus"/>
    <property type="evidence" value="ECO:0007669"/>
    <property type="project" value="TreeGrafter"/>
</dbReference>
<organism evidence="4 5">
    <name type="scientific">Rhodotorula mucilaginosa</name>
    <name type="common">Yeast</name>
    <name type="synonym">Rhodotorula rubra</name>
    <dbReference type="NCBI Taxonomy" id="5537"/>
    <lineage>
        <taxon>Eukaryota</taxon>
        <taxon>Fungi</taxon>
        <taxon>Dikarya</taxon>
        <taxon>Basidiomycota</taxon>
        <taxon>Pucciniomycotina</taxon>
        <taxon>Microbotryomycetes</taxon>
        <taxon>Sporidiobolales</taxon>
        <taxon>Sporidiobolaceae</taxon>
        <taxon>Rhodotorula</taxon>
    </lineage>
</organism>
<evidence type="ECO:0000313" key="5">
    <source>
        <dbReference type="Proteomes" id="UP000777482"/>
    </source>
</evidence>
<feature type="compositionally biased region" description="Basic residues" evidence="2">
    <location>
        <begin position="226"/>
        <end position="240"/>
    </location>
</feature>
<feature type="compositionally biased region" description="Gly residues" evidence="2">
    <location>
        <begin position="70"/>
        <end position="79"/>
    </location>
</feature>
<feature type="compositionally biased region" description="Gly residues" evidence="2">
    <location>
        <begin position="88"/>
        <end position="98"/>
    </location>
</feature>
<dbReference type="PANTHER" id="PTHR13087">
    <property type="entry name" value="NF-KAPPA B ACTIVATING PROTEIN"/>
    <property type="match status" value="1"/>
</dbReference>
<dbReference type="OrthoDB" id="273141at2759"/>
<dbReference type="Proteomes" id="UP000777482">
    <property type="component" value="Unassembled WGS sequence"/>
</dbReference>
<keyword evidence="5" id="KW-1185">Reference proteome</keyword>
<sequence>MQVHPSRLQQVPDHDRPPPRYPRDDEGRNRGDRRPSPSYDHYSDRNGQEHRVMYPPRDGRRLTPERELGAGYGGGGGGGYPPPRGGPDHGYGYGGGYGQQQQGSRPPQQRQGAGGRDEFFEAEDGSGSKSSKSKHHKSSSSRRDKDKDRSSSSSKHRRHHSSSSSRHKSSRRRHDSDSSDDSDSDSDSRHRHRSRHHHHHRSHRSGSRKRSLSPLSEDDEGGDRDRRRRRSRSASAAKKRRNDDDDDAAARIPVSTDHAVAATAGADAPDDDESEWVEKPAAVDFDLARNSDDEVGPMPLSGPGAANAHGRNAYGGALRPGEGAAMAAYAAEGQRIPRRGEIGMDAEVIERYEQAGYVMSGSRHKRMNAVRMRKENQVITAEEKRGILQLAAVEKAKRENEVRCPPLRFFPSTLFLRSFNVDMLTLSNSYRQIVASFREMVDSKLQGGSR</sequence>
<dbReference type="GO" id="GO:0010468">
    <property type="term" value="P:regulation of gene expression"/>
    <property type="evidence" value="ECO:0007669"/>
    <property type="project" value="TreeGrafter"/>
</dbReference>
<dbReference type="EMBL" id="PUHQ01000019">
    <property type="protein sequence ID" value="KAG0663508.1"/>
    <property type="molecule type" value="Genomic_DNA"/>
</dbReference>
<name>A0A9P6W5W7_RHOMI</name>
<evidence type="ECO:0000256" key="1">
    <source>
        <dbReference type="ARBA" id="ARBA00009313"/>
    </source>
</evidence>
<feature type="compositionally biased region" description="Basic residues" evidence="2">
    <location>
        <begin position="189"/>
        <end position="211"/>
    </location>
</feature>
<comment type="similarity">
    <text evidence="1">Belongs to the NKAP family.</text>
</comment>
<evidence type="ECO:0000259" key="3">
    <source>
        <dbReference type="Pfam" id="PF06047"/>
    </source>
</evidence>
<feature type="compositionally biased region" description="Low complexity" evidence="2">
    <location>
        <begin position="257"/>
        <end position="267"/>
    </location>
</feature>
<feature type="compositionally biased region" description="Basic and acidic residues" evidence="2">
    <location>
        <begin position="12"/>
        <end position="68"/>
    </location>
</feature>